<evidence type="ECO:0000313" key="1">
    <source>
        <dbReference type="EMBL" id="EIG30329.1"/>
    </source>
</evidence>
<dbReference type="PATRIC" id="fig|1095748.3.peg.212"/>
<comment type="caution">
    <text evidence="1">The sequence shown here is derived from an EMBL/GenBank/DDBJ whole genome shotgun (WGS) entry which is preliminary data.</text>
</comment>
<accession>I2NWW8</accession>
<gene>
    <name evidence="1" type="ORF">HMPREF1051_2902</name>
</gene>
<evidence type="ECO:0008006" key="3">
    <source>
        <dbReference type="Google" id="ProtNLM"/>
    </source>
</evidence>
<evidence type="ECO:0000313" key="2">
    <source>
        <dbReference type="Proteomes" id="UP000004473"/>
    </source>
</evidence>
<organism evidence="1 2">
    <name type="scientific">Neisseria sicca VK64</name>
    <dbReference type="NCBI Taxonomy" id="1095748"/>
    <lineage>
        <taxon>Bacteria</taxon>
        <taxon>Pseudomonadati</taxon>
        <taxon>Pseudomonadota</taxon>
        <taxon>Betaproteobacteria</taxon>
        <taxon>Neisseriales</taxon>
        <taxon>Neisseriaceae</taxon>
        <taxon>Neisseria</taxon>
    </lineage>
</organism>
<dbReference type="Proteomes" id="UP000004473">
    <property type="component" value="Unassembled WGS sequence"/>
</dbReference>
<proteinExistence type="predicted"/>
<protein>
    <recommendedName>
        <fullName evidence="3">HTH OST-type domain-containing protein</fullName>
    </recommendedName>
</protein>
<name>I2NWW8_NEISI</name>
<reference evidence="1 2" key="1">
    <citation type="submission" date="2012-04" db="EMBL/GenBank/DDBJ databases">
        <authorList>
            <person name="Harkins D.M."/>
            <person name="Madupu R."/>
            <person name="Durkin A.S."/>
            <person name="Torralba M."/>
            <person name="Methe B."/>
            <person name="Sutton G.G."/>
            <person name="Nelson K.E."/>
        </authorList>
    </citation>
    <scope>NUCLEOTIDE SEQUENCE [LARGE SCALE GENOMIC DNA]</scope>
    <source>
        <strain evidence="1 2">VK64</strain>
    </source>
</reference>
<sequence>MSDVSKQLAAEGTDPQQYGFETINHLIHAIYTDWLEIKKAGRGERLRVNKRFTAKG</sequence>
<dbReference type="AlphaFoldDB" id="I2NWW8"/>
<dbReference type="EMBL" id="AJMT01000008">
    <property type="protein sequence ID" value="EIG30329.1"/>
    <property type="molecule type" value="Genomic_DNA"/>
</dbReference>